<evidence type="ECO:0000256" key="1">
    <source>
        <dbReference type="ARBA" id="ARBA00004571"/>
    </source>
</evidence>
<dbReference type="NCBIfam" id="TIGR04057">
    <property type="entry name" value="SusC_RagA_signa"/>
    <property type="match status" value="1"/>
</dbReference>
<keyword evidence="3 8" id="KW-1134">Transmembrane beta strand</keyword>
<gene>
    <name evidence="12" type="ORF">FAZ15_14150</name>
</gene>
<dbReference type="InterPro" id="IPR008969">
    <property type="entry name" value="CarboxyPept-like_regulatory"/>
</dbReference>
<keyword evidence="5 9" id="KW-0798">TonB box</keyword>
<dbReference type="SUPFAM" id="SSF56935">
    <property type="entry name" value="Porins"/>
    <property type="match status" value="1"/>
</dbReference>
<organism evidence="12 13">
    <name type="scientific">Sphingobacterium olei</name>
    <dbReference type="NCBI Taxonomy" id="2571155"/>
    <lineage>
        <taxon>Bacteria</taxon>
        <taxon>Pseudomonadati</taxon>
        <taxon>Bacteroidota</taxon>
        <taxon>Sphingobacteriia</taxon>
        <taxon>Sphingobacteriales</taxon>
        <taxon>Sphingobacteriaceae</taxon>
        <taxon>Sphingobacterium</taxon>
    </lineage>
</organism>
<dbReference type="InterPro" id="IPR039426">
    <property type="entry name" value="TonB-dep_rcpt-like"/>
</dbReference>
<comment type="subcellular location">
    <subcellularLocation>
        <location evidence="1 8">Cell outer membrane</location>
        <topology evidence="1 8">Multi-pass membrane protein</topology>
    </subcellularLocation>
</comment>
<proteinExistence type="inferred from homology"/>
<evidence type="ECO:0000256" key="6">
    <source>
        <dbReference type="ARBA" id="ARBA00023136"/>
    </source>
</evidence>
<dbReference type="InterPro" id="IPR000531">
    <property type="entry name" value="Beta-barrel_TonB"/>
</dbReference>
<dbReference type="InterPro" id="IPR037066">
    <property type="entry name" value="Plug_dom_sf"/>
</dbReference>
<keyword evidence="4 8" id="KW-0812">Transmembrane</keyword>
<dbReference type="AlphaFoldDB" id="A0A4U0NYZ0"/>
<feature type="domain" description="TonB-dependent receptor-like beta-barrel" evidence="10">
    <location>
        <begin position="631"/>
        <end position="1188"/>
    </location>
</feature>
<reference evidence="12 13" key="1">
    <citation type="submission" date="2019-04" db="EMBL/GenBank/DDBJ databases">
        <title>Sphingobacterium olei sp. nov., isolated from oil-contaminated soil.</title>
        <authorList>
            <person name="Liu B."/>
        </authorList>
    </citation>
    <scope>NUCLEOTIDE SEQUENCE [LARGE SCALE GENOMIC DNA]</scope>
    <source>
        <strain evidence="12 13">HAL-9</strain>
    </source>
</reference>
<comment type="similarity">
    <text evidence="8 9">Belongs to the TonB-dependent receptor family.</text>
</comment>
<evidence type="ECO:0000259" key="10">
    <source>
        <dbReference type="Pfam" id="PF00593"/>
    </source>
</evidence>
<keyword evidence="6 8" id="KW-0472">Membrane</keyword>
<keyword evidence="2 8" id="KW-0813">Transport</keyword>
<dbReference type="Pfam" id="PF00593">
    <property type="entry name" value="TonB_dep_Rec_b-barrel"/>
    <property type="match status" value="1"/>
</dbReference>
<evidence type="ECO:0000313" key="12">
    <source>
        <dbReference type="EMBL" id="TJZ60023.1"/>
    </source>
</evidence>
<sequence>MYQLYTKNSKIFRYSIVKLLLMMKLTIALILITMFQVRAVTYAQKITLNERNETLLKVFDKISLQSGVDFFISSALLHTANPVTIQVREASVDQVLTQIFKDQPLTFALQDKAVTVRAKKPAAVSKSAVQIQTIDVRGRVVDPEGRPLQGATIAVVLSTSSENKETGDFSMTVKGRKVAAVTDSNGEFQLRDVDKDAFIAISYVGYEDYPIKAAKDLGTIQLKLSGALQEVVVNTGYQNISKERSAGSFSKPDMEILSNRPTSNNIIQRLDGLIPGLVINNSPTSGKQQFLIRGLTTLPTTANYTNAAPLYVVDGIAVPDISFINAQDVQDVTVLKDATASSIWGARASNGVIVMTTKKGSTGRIKVNYDAFVSFQGKPEIDYFPVLDSRGYIQASKETFDPVNFTYNPIYSPVLGNTGYTPDRQIEWDYARGLISESTRNTRLDSLGSISNLRQIRDIFYRPQMLMNHTLSLSGGTEKYANYTSLAYNKDQSYVPGNRDNTFKINTRHDYSFNKFLKAYLIADLTNRRTASNRAVSPDNRFLPYQLFRDASGDNIDMSYMGYLPTQSIADIEALTGRDLSYSPLTNQATGTTESNALIARLTSGITVDLYKGLRYEGIFGYIRGANRTINYDDNTNYNQNIMLLRFAQNNNGTIKYNLPNTGGRYGTSNLTEENWTVRNQLVYDYTSENLLHQINALAGYEVQEQKNIITSSTVYGFDINAESSSLLDYNALATTGIAGGIIPTLGGNARYNAGLFGDEAPFKDHESVLRFRSYYANMGYTYDKRYTVNASWRQDKSNLFGVNKSAQRKPAWSIGGKWTLRNEIFLRDISSINDLAVRVTYGIGGNSPVPGKSASQDVLGPVTNAFVPGGQGYRVVTAGNKNLTWEQTKTFNIGLDFAVLNYRLNGSLDFYQKKSSDLIGPLEVNPFTGFATIVGNVGDLSNTGIEASINSVNVRSPNFQWSSNFTLAYNENKITKINLLTAVSTGRDKINAQYLSDYPAFSLFSYDYAGLDAEGNPLVKLADGSSSLGIEDAELPKSDDVLFKGVFQPKWNGGFSNTFTYSGFSLNVNLIYNLGHVMFRDVNGTYTESTNGYGFIGNQNFQSGNLHAEFADRWQKPGDENITNIPGYASIADNAKRNTDFYRFGHTNVVSASYMKIRDIGLTYRFSKSIASKIKAESLSIRAGMSNIMLWKANDYNIDPEFHDARFGTRYLPTGQSAVHVGVHLTL</sequence>
<evidence type="ECO:0000256" key="9">
    <source>
        <dbReference type="RuleBase" id="RU003357"/>
    </source>
</evidence>
<evidence type="ECO:0000256" key="4">
    <source>
        <dbReference type="ARBA" id="ARBA00022692"/>
    </source>
</evidence>
<dbReference type="Pfam" id="PF07715">
    <property type="entry name" value="Plug"/>
    <property type="match status" value="1"/>
</dbReference>
<dbReference type="Gene3D" id="2.170.130.10">
    <property type="entry name" value="TonB-dependent receptor, plug domain"/>
    <property type="match status" value="1"/>
</dbReference>
<evidence type="ECO:0000256" key="5">
    <source>
        <dbReference type="ARBA" id="ARBA00023077"/>
    </source>
</evidence>
<evidence type="ECO:0000259" key="11">
    <source>
        <dbReference type="Pfam" id="PF07715"/>
    </source>
</evidence>
<comment type="caution">
    <text evidence="12">The sequence shown here is derived from an EMBL/GenBank/DDBJ whole genome shotgun (WGS) entry which is preliminary data.</text>
</comment>
<protein>
    <submittedName>
        <fullName evidence="12">SusC/RagA family TonB-linked outer membrane protein</fullName>
    </submittedName>
</protein>
<dbReference type="OrthoDB" id="9768177at2"/>
<dbReference type="Gene3D" id="2.40.170.20">
    <property type="entry name" value="TonB-dependent receptor, beta-barrel domain"/>
    <property type="match status" value="1"/>
</dbReference>
<keyword evidence="7 8" id="KW-0998">Cell outer membrane</keyword>
<keyword evidence="13" id="KW-1185">Reference proteome</keyword>
<accession>A0A4U0NYZ0</accession>
<dbReference type="GO" id="GO:0009279">
    <property type="term" value="C:cell outer membrane"/>
    <property type="evidence" value="ECO:0007669"/>
    <property type="project" value="UniProtKB-SubCell"/>
</dbReference>
<evidence type="ECO:0000256" key="7">
    <source>
        <dbReference type="ARBA" id="ARBA00023237"/>
    </source>
</evidence>
<dbReference type="PROSITE" id="PS52016">
    <property type="entry name" value="TONB_DEPENDENT_REC_3"/>
    <property type="match status" value="1"/>
</dbReference>
<feature type="domain" description="TonB-dependent receptor plug" evidence="11">
    <location>
        <begin position="244"/>
        <end position="352"/>
    </location>
</feature>
<dbReference type="NCBIfam" id="TIGR04056">
    <property type="entry name" value="OMP_RagA_SusC"/>
    <property type="match status" value="1"/>
</dbReference>
<dbReference type="SUPFAM" id="SSF49464">
    <property type="entry name" value="Carboxypeptidase regulatory domain-like"/>
    <property type="match status" value="1"/>
</dbReference>
<evidence type="ECO:0000313" key="13">
    <source>
        <dbReference type="Proteomes" id="UP000306808"/>
    </source>
</evidence>
<dbReference type="InterPro" id="IPR036942">
    <property type="entry name" value="Beta-barrel_TonB_sf"/>
</dbReference>
<dbReference type="InterPro" id="IPR012910">
    <property type="entry name" value="Plug_dom"/>
</dbReference>
<dbReference type="InterPro" id="IPR023996">
    <property type="entry name" value="TonB-dep_OMP_SusC/RagA"/>
</dbReference>
<dbReference type="Proteomes" id="UP000306808">
    <property type="component" value="Unassembled WGS sequence"/>
</dbReference>
<evidence type="ECO:0000256" key="3">
    <source>
        <dbReference type="ARBA" id="ARBA00022452"/>
    </source>
</evidence>
<dbReference type="InterPro" id="IPR023997">
    <property type="entry name" value="TonB-dep_OMP_SusC/RagA_CS"/>
</dbReference>
<name>A0A4U0NYZ0_9SPHI</name>
<evidence type="ECO:0000256" key="2">
    <source>
        <dbReference type="ARBA" id="ARBA00022448"/>
    </source>
</evidence>
<dbReference type="EMBL" id="SUME01000005">
    <property type="protein sequence ID" value="TJZ60023.1"/>
    <property type="molecule type" value="Genomic_DNA"/>
</dbReference>
<evidence type="ECO:0000256" key="8">
    <source>
        <dbReference type="PROSITE-ProRule" id="PRU01360"/>
    </source>
</evidence>